<dbReference type="HOGENOM" id="CLU_846797_0_0_5"/>
<dbReference type="KEGG" id="mea:Mex_2p1267"/>
<dbReference type="RefSeq" id="WP_003596003.1">
    <property type="nucleotide sequence ID" value="NC_012811.1"/>
</dbReference>
<dbReference type="EMBL" id="CP001511">
    <property type="protein sequence ID" value="ACS44008.1"/>
    <property type="molecule type" value="Genomic_DNA"/>
</dbReference>
<sequence>MTPTKFLEHCGFVRQEGAGSEIRMRFAHAQDATIDVETRPWNGRDAYHASVGGIMGERVLFRTEDVRDVTALAAALLNAEAGPGPFDPATVMRTPGGDVPNPFSIEGEPWLVRRGADGALHLDNPEARWGAVYREFRDGLAARFEGTPPAAAPLEYLRAAGFAPGARGLEIVLRPMEGFVNEPPDILGETVTITVVDGHHGGMPDGESTYFEVRRTDGEPGILDVVYRADDARDVLAFVDACHNDFVGRHGYSGPEERTFGHERSGMAIHNAFAGQYGDWDVTDKRVGEILVADPWINWGHEYVAWRDGRAGAILAAAPAAASPEIRP</sequence>
<accession>C5B6C6</accession>
<evidence type="ECO:0000313" key="1">
    <source>
        <dbReference type="EMBL" id="ACS44008.1"/>
    </source>
</evidence>
<protein>
    <submittedName>
        <fullName evidence="1">Uncharacterized protein</fullName>
    </submittedName>
</protein>
<dbReference type="Proteomes" id="UP000009081">
    <property type="component" value="Plasmid megaplasmid"/>
</dbReference>
<reference evidence="1 2" key="1">
    <citation type="journal article" date="2009" name="PLoS ONE">
        <title>Methylobacterium genome sequences: a reference blueprint to investigate microbial metabolism of C1 compounds from natural and industrial sources.</title>
        <authorList>
            <person name="Vuilleumier S."/>
            <person name="Chistoserdova L."/>
            <person name="Lee M.-C."/>
            <person name="Bringel F."/>
            <person name="Lajus A."/>
            <person name="Zhou Y."/>
            <person name="Gourion B."/>
            <person name="Barbe V."/>
            <person name="Chang J."/>
            <person name="Cruveiller S."/>
            <person name="Dossat C."/>
            <person name="Gillett W."/>
            <person name="Gruffaz C."/>
            <person name="Haugen E."/>
            <person name="Hourcade E."/>
            <person name="Levy R."/>
            <person name="Mangenot S."/>
            <person name="Muller E."/>
            <person name="Nadalig T."/>
            <person name="Pagni M."/>
            <person name="Penny C."/>
            <person name="Peyraud R."/>
            <person name="Robinson D.G."/>
            <person name="Roche D."/>
            <person name="Rouy Z."/>
            <person name="Saenampechek C."/>
            <person name="Salvignol G."/>
            <person name="Vallenet D."/>
            <person name="Wu Z."/>
            <person name="Marx C.J."/>
            <person name="Vorholt J.A."/>
            <person name="Olson M.V."/>
            <person name="Kaul R."/>
            <person name="Weissenbach J."/>
            <person name="Medigue C."/>
            <person name="Lidstrom M.E."/>
        </authorList>
    </citation>
    <scope>NUCLEOTIDE SEQUENCE [LARGE SCALE GENOMIC DNA]</scope>
    <source>
        <strain evidence="2">ATCC 14718 / DSM 1338 / JCM 2805 / NCIMB 9133 / AM1</strain>
    </source>
</reference>
<gene>
    <name evidence="1" type="ordered locus">MexAM1_META2p1267</name>
</gene>
<dbReference type="AlphaFoldDB" id="C5B6C6"/>
<name>C5B6C6_METEA</name>
<keyword evidence="2" id="KW-1185">Reference proteome</keyword>
<proteinExistence type="predicted"/>
<organism evidence="1 2">
    <name type="scientific">Methylorubrum extorquens (strain ATCC 14718 / DSM 1338 / JCM 2805 / NCIMB 9133 / AM1)</name>
    <name type="common">Methylobacterium extorquens</name>
    <dbReference type="NCBI Taxonomy" id="272630"/>
    <lineage>
        <taxon>Bacteria</taxon>
        <taxon>Pseudomonadati</taxon>
        <taxon>Pseudomonadota</taxon>
        <taxon>Alphaproteobacteria</taxon>
        <taxon>Hyphomicrobiales</taxon>
        <taxon>Methylobacteriaceae</taxon>
        <taxon>Methylorubrum</taxon>
    </lineage>
</organism>
<keyword evidence="1" id="KW-0614">Plasmid</keyword>
<evidence type="ECO:0000313" key="2">
    <source>
        <dbReference type="Proteomes" id="UP000009081"/>
    </source>
</evidence>
<geneLocation type="plasmid" evidence="1 2">
    <name>megaplasmid</name>
</geneLocation>